<organism evidence="1 2">
    <name type="scientific">Mycolicibacterium hassiacum (strain DSM 44199 / CIP 105218 / JCM 12690 / 3849)</name>
    <name type="common">Mycobacterium hassiacum</name>
    <dbReference type="NCBI Taxonomy" id="1122247"/>
    <lineage>
        <taxon>Bacteria</taxon>
        <taxon>Bacillati</taxon>
        <taxon>Actinomycetota</taxon>
        <taxon>Actinomycetes</taxon>
        <taxon>Mycobacteriales</taxon>
        <taxon>Mycobacteriaceae</taxon>
        <taxon>Mycolicibacterium</taxon>
    </lineage>
</organism>
<comment type="caution">
    <text evidence="1">The sequence shown here is derived from an EMBL/GenBank/DDBJ whole genome shotgun (WGS) entry which is preliminary data.</text>
</comment>
<reference evidence="1 2" key="1">
    <citation type="journal article" date="2012" name="J. Bacteriol.">
        <title>Genome sequence of Mycobacterium hassiacum DSM 44199, a rare source of heat-stable mycobacterial proteins.</title>
        <authorList>
            <person name="Tiago I."/>
            <person name="Maranha A."/>
            <person name="Mendes V."/>
            <person name="Alarico S."/>
            <person name="Moynihan P.J."/>
            <person name="Clarke A.J."/>
            <person name="Macedo-Ribeiro S."/>
            <person name="Pereira P.J."/>
            <person name="Empadinhas N."/>
        </authorList>
    </citation>
    <scope>NUCLEOTIDE SEQUENCE [LARGE SCALE GENOMIC DNA]</scope>
    <source>
        <strain evidence="2">DSM 44199 / CIP 105218 / JCM 12690 / 3849</strain>
    </source>
</reference>
<dbReference type="STRING" id="1122247.GCA_000379865_02298"/>
<evidence type="ECO:0000313" key="2">
    <source>
        <dbReference type="Proteomes" id="UP000006265"/>
    </source>
</evidence>
<sequence>MECATDGAGEAAAPIGSRDGAGVGPVTSASHAAAVSFAAGVVG</sequence>
<gene>
    <name evidence="1" type="ORF">C731_4879</name>
</gene>
<dbReference type="PATRIC" id="fig|1122247.3.peg.4678"/>
<dbReference type="Proteomes" id="UP000006265">
    <property type="component" value="Unassembled WGS sequence"/>
</dbReference>
<accession>K5BD02</accession>
<name>K5BD02_MYCHD</name>
<dbReference type="AlphaFoldDB" id="K5BD02"/>
<keyword evidence="2" id="KW-1185">Reference proteome</keyword>
<protein>
    <submittedName>
        <fullName evidence="1">Uncharacterized protein</fullName>
    </submittedName>
</protein>
<proteinExistence type="predicted"/>
<dbReference type="EMBL" id="AMRA01000156">
    <property type="protein sequence ID" value="EKF21176.1"/>
    <property type="molecule type" value="Genomic_DNA"/>
</dbReference>
<evidence type="ECO:0000313" key="1">
    <source>
        <dbReference type="EMBL" id="EKF21176.1"/>
    </source>
</evidence>